<organism evidence="3 4">
    <name type="scientific">Sabulicella glaciei</name>
    <dbReference type="NCBI Taxonomy" id="2984948"/>
    <lineage>
        <taxon>Bacteria</taxon>
        <taxon>Pseudomonadati</taxon>
        <taxon>Pseudomonadota</taxon>
        <taxon>Alphaproteobacteria</taxon>
        <taxon>Acetobacterales</taxon>
        <taxon>Acetobacteraceae</taxon>
        <taxon>Sabulicella</taxon>
    </lineage>
</organism>
<protein>
    <submittedName>
        <fullName evidence="3">Uncharacterized protein</fullName>
    </submittedName>
</protein>
<evidence type="ECO:0000313" key="4">
    <source>
        <dbReference type="Proteomes" id="UP001526430"/>
    </source>
</evidence>
<keyword evidence="2" id="KW-0732">Signal</keyword>
<accession>A0ABT3NZ64</accession>
<dbReference type="EMBL" id="JAPFQI010000016">
    <property type="protein sequence ID" value="MCW8087421.1"/>
    <property type="molecule type" value="Genomic_DNA"/>
</dbReference>
<name>A0ABT3NZ64_9PROT</name>
<comment type="caution">
    <text evidence="3">The sequence shown here is derived from an EMBL/GenBank/DDBJ whole genome shotgun (WGS) entry which is preliminary data.</text>
</comment>
<dbReference type="Proteomes" id="UP001526430">
    <property type="component" value="Unassembled WGS sequence"/>
</dbReference>
<sequence>MKKFILPIIAIGTLAGVAASPIPALAQGDDGSSRRGYSEYDRGFRDGQDRERRSREAYERGYRQGQMEERRERQRLGMGMGPRGWSGEREFEREGRFGGMFGERDFGD</sequence>
<gene>
    <name evidence="3" type="ORF">OF850_17470</name>
</gene>
<evidence type="ECO:0000313" key="3">
    <source>
        <dbReference type="EMBL" id="MCW8087421.1"/>
    </source>
</evidence>
<keyword evidence="4" id="KW-1185">Reference proteome</keyword>
<evidence type="ECO:0000256" key="1">
    <source>
        <dbReference type="SAM" id="MobiDB-lite"/>
    </source>
</evidence>
<feature type="region of interest" description="Disordered" evidence="1">
    <location>
        <begin position="20"/>
        <end position="108"/>
    </location>
</feature>
<dbReference type="RefSeq" id="WP_301591621.1">
    <property type="nucleotide sequence ID" value="NZ_JAPFQI010000016.1"/>
</dbReference>
<proteinExistence type="predicted"/>
<feature type="chain" id="PRO_5046781995" evidence="2">
    <location>
        <begin position="27"/>
        <end position="108"/>
    </location>
</feature>
<reference evidence="3 4" key="1">
    <citation type="submission" date="2022-10" db="EMBL/GenBank/DDBJ databases">
        <title>Roseococcus glaciei nov., sp. nov., isolated from glacier.</title>
        <authorList>
            <person name="Liu Q."/>
            <person name="Xin Y.-H."/>
        </authorList>
    </citation>
    <scope>NUCLEOTIDE SEQUENCE [LARGE SCALE GENOMIC DNA]</scope>
    <source>
        <strain evidence="3 4">MDT2-1-1</strain>
    </source>
</reference>
<evidence type="ECO:0000256" key="2">
    <source>
        <dbReference type="SAM" id="SignalP"/>
    </source>
</evidence>
<feature type="signal peptide" evidence="2">
    <location>
        <begin position="1"/>
        <end position="26"/>
    </location>
</feature>
<feature type="compositionally biased region" description="Basic and acidic residues" evidence="1">
    <location>
        <begin position="86"/>
        <end position="108"/>
    </location>
</feature>
<feature type="compositionally biased region" description="Basic and acidic residues" evidence="1">
    <location>
        <begin position="31"/>
        <end position="75"/>
    </location>
</feature>